<accession>A0A0A9DET5</accession>
<sequence length="98" mass="11606">MRQLQHFLLHLFPSKQPPRHYHSFLKSRDAIVPSLAYRQVTHCSIETGEWITENRCSAFGKFLKPQRLKLDDEAATTCLKNDCIIVLKKHRCRREQML</sequence>
<name>A0A0A9DET5_ARUDO</name>
<reference evidence="1" key="2">
    <citation type="journal article" date="2015" name="Data Brief">
        <title>Shoot transcriptome of the giant reed, Arundo donax.</title>
        <authorList>
            <person name="Barrero R.A."/>
            <person name="Guerrero F.D."/>
            <person name="Moolhuijzen P."/>
            <person name="Goolsby J.A."/>
            <person name="Tidwell J."/>
            <person name="Bellgard S.E."/>
            <person name="Bellgard M.I."/>
        </authorList>
    </citation>
    <scope>NUCLEOTIDE SEQUENCE</scope>
    <source>
        <tissue evidence="1">Shoot tissue taken approximately 20 cm above the soil surface</tissue>
    </source>
</reference>
<protein>
    <submittedName>
        <fullName evidence="1">Uncharacterized protein</fullName>
    </submittedName>
</protein>
<reference evidence="1" key="1">
    <citation type="submission" date="2014-09" db="EMBL/GenBank/DDBJ databases">
        <authorList>
            <person name="Magalhaes I.L.F."/>
            <person name="Oliveira U."/>
            <person name="Santos F.R."/>
            <person name="Vidigal T.H.D.A."/>
            <person name="Brescovit A.D."/>
            <person name="Santos A.J."/>
        </authorList>
    </citation>
    <scope>NUCLEOTIDE SEQUENCE</scope>
    <source>
        <tissue evidence="1">Shoot tissue taken approximately 20 cm above the soil surface</tissue>
    </source>
</reference>
<dbReference type="AlphaFoldDB" id="A0A0A9DET5"/>
<proteinExistence type="predicted"/>
<dbReference type="EMBL" id="GBRH01211534">
    <property type="protein sequence ID" value="JAD86361.1"/>
    <property type="molecule type" value="Transcribed_RNA"/>
</dbReference>
<organism evidence="1">
    <name type="scientific">Arundo donax</name>
    <name type="common">Giant reed</name>
    <name type="synonym">Donax arundinaceus</name>
    <dbReference type="NCBI Taxonomy" id="35708"/>
    <lineage>
        <taxon>Eukaryota</taxon>
        <taxon>Viridiplantae</taxon>
        <taxon>Streptophyta</taxon>
        <taxon>Embryophyta</taxon>
        <taxon>Tracheophyta</taxon>
        <taxon>Spermatophyta</taxon>
        <taxon>Magnoliopsida</taxon>
        <taxon>Liliopsida</taxon>
        <taxon>Poales</taxon>
        <taxon>Poaceae</taxon>
        <taxon>PACMAD clade</taxon>
        <taxon>Arundinoideae</taxon>
        <taxon>Arundineae</taxon>
        <taxon>Arundo</taxon>
    </lineage>
</organism>
<evidence type="ECO:0000313" key="1">
    <source>
        <dbReference type="EMBL" id="JAD86361.1"/>
    </source>
</evidence>